<dbReference type="GO" id="GO:0005886">
    <property type="term" value="C:plasma membrane"/>
    <property type="evidence" value="ECO:0007669"/>
    <property type="project" value="UniProtKB-SubCell"/>
</dbReference>
<dbReference type="PANTHER" id="PTHR21716:SF53">
    <property type="entry name" value="PERMEASE PERM-RELATED"/>
    <property type="match status" value="1"/>
</dbReference>
<evidence type="ECO:0000256" key="6">
    <source>
        <dbReference type="ARBA" id="ARBA00022989"/>
    </source>
</evidence>
<accession>A0A3B0W6S2</accession>
<keyword evidence="7 8" id="KW-0472">Membrane</keyword>
<comment type="similarity">
    <text evidence="2">Belongs to the autoinducer-2 exporter (AI-2E) (TC 2.A.86) family.</text>
</comment>
<dbReference type="Pfam" id="PF01594">
    <property type="entry name" value="AI-2E_transport"/>
    <property type="match status" value="1"/>
</dbReference>
<evidence type="ECO:0000256" key="5">
    <source>
        <dbReference type="ARBA" id="ARBA00022692"/>
    </source>
</evidence>
<reference evidence="9" key="1">
    <citation type="submission" date="2018-06" db="EMBL/GenBank/DDBJ databases">
        <authorList>
            <person name="Zhirakovskaya E."/>
        </authorList>
    </citation>
    <scope>NUCLEOTIDE SEQUENCE</scope>
</reference>
<feature type="transmembrane region" description="Helical" evidence="8">
    <location>
        <begin position="108"/>
        <end position="129"/>
    </location>
</feature>
<evidence type="ECO:0000256" key="8">
    <source>
        <dbReference type="SAM" id="Phobius"/>
    </source>
</evidence>
<evidence type="ECO:0000256" key="4">
    <source>
        <dbReference type="ARBA" id="ARBA00022475"/>
    </source>
</evidence>
<keyword evidence="3" id="KW-0813">Transport</keyword>
<feature type="transmembrane region" description="Helical" evidence="8">
    <location>
        <begin position="259"/>
        <end position="284"/>
    </location>
</feature>
<feature type="transmembrane region" description="Helical" evidence="8">
    <location>
        <begin position="19"/>
        <end position="41"/>
    </location>
</feature>
<evidence type="ECO:0000256" key="2">
    <source>
        <dbReference type="ARBA" id="ARBA00009773"/>
    </source>
</evidence>
<keyword evidence="4" id="KW-1003">Cell membrane</keyword>
<protein>
    <submittedName>
        <fullName evidence="9">Permease PerM (= YfgO)</fullName>
    </submittedName>
</protein>
<feature type="transmembrane region" description="Helical" evidence="8">
    <location>
        <begin position="169"/>
        <end position="186"/>
    </location>
</feature>
<organism evidence="9">
    <name type="scientific">hydrothermal vent metagenome</name>
    <dbReference type="NCBI Taxonomy" id="652676"/>
    <lineage>
        <taxon>unclassified sequences</taxon>
        <taxon>metagenomes</taxon>
        <taxon>ecological metagenomes</taxon>
    </lineage>
</organism>
<feature type="transmembrane region" description="Helical" evidence="8">
    <location>
        <begin position="230"/>
        <end position="253"/>
    </location>
</feature>
<keyword evidence="5 8" id="KW-0812">Transmembrane</keyword>
<dbReference type="PANTHER" id="PTHR21716">
    <property type="entry name" value="TRANSMEMBRANE PROTEIN"/>
    <property type="match status" value="1"/>
</dbReference>
<keyword evidence="6 8" id="KW-1133">Transmembrane helix</keyword>
<evidence type="ECO:0000256" key="1">
    <source>
        <dbReference type="ARBA" id="ARBA00004651"/>
    </source>
</evidence>
<name>A0A3B0W6S2_9ZZZZ</name>
<dbReference type="GO" id="GO:0055085">
    <property type="term" value="P:transmembrane transport"/>
    <property type="evidence" value="ECO:0007669"/>
    <property type="project" value="TreeGrafter"/>
</dbReference>
<dbReference type="EMBL" id="UOEW01000225">
    <property type="protein sequence ID" value="VAW39364.1"/>
    <property type="molecule type" value="Genomic_DNA"/>
</dbReference>
<dbReference type="InterPro" id="IPR002549">
    <property type="entry name" value="AI-2E-like"/>
</dbReference>
<dbReference type="AlphaFoldDB" id="A0A3B0W6S2"/>
<gene>
    <name evidence="9" type="ORF">MNBD_GAMMA01-419</name>
</gene>
<proteinExistence type="inferred from homology"/>
<evidence type="ECO:0000256" key="3">
    <source>
        <dbReference type="ARBA" id="ARBA00022448"/>
    </source>
</evidence>
<evidence type="ECO:0000313" key="9">
    <source>
        <dbReference type="EMBL" id="VAW39364.1"/>
    </source>
</evidence>
<sequence>AYLLESVIARLQKLKLPRILAVTIVFLLFVTLLLFLIFWIIPVLITQISQLVQQLPTYLSTGLEFVRMLPEKYPTVISSEQAASLTTTITSELTQLGQGILSVTVSSFFNVISIGIFIILTPMLVFFMLKDKQTIIRWFAKFIPQDSKLTLSIWGEVDVQIGNYVRGKVIEIFIVGLTTYILFILFDLEYAILLATITGFSVLIPYIGAALVTIPIAMVAFFQFGWSPDFAWIMISYGIIQLLDGNVLVPWLFSEVNNLHPVAIIVAVLFFGGIWGFWGVFFAIPLATMVNAIINAWPKKIEAEQE</sequence>
<evidence type="ECO:0000256" key="7">
    <source>
        <dbReference type="ARBA" id="ARBA00023136"/>
    </source>
</evidence>
<feature type="transmembrane region" description="Helical" evidence="8">
    <location>
        <begin position="192"/>
        <end position="218"/>
    </location>
</feature>
<feature type="non-terminal residue" evidence="9">
    <location>
        <position position="1"/>
    </location>
</feature>
<comment type="subcellular location">
    <subcellularLocation>
        <location evidence="1">Cell membrane</location>
        <topology evidence="1">Multi-pass membrane protein</topology>
    </subcellularLocation>
</comment>